<gene>
    <name evidence="1" type="ORF">Catovirus_1_5</name>
</gene>
<proteinExistence type="predicted"/>
<reference evidence="1" key="1">
    <citation type="journal article" date="2017" name="Science">
        <title>Giant viruses with an expanded complement of translation system components.</title>
        <authorList>
            <person name="Schulz F."/>
            <person name="Yutin N."/>
            <person name="Ivanova N.N."/>
            <person name="Ortega D.R."/>
            <person name="Lee T.K."/>
            <person name="Vierheilig J."/>
            <person name="Daims H."/>
            <person name="Horn M."/>
            <person name="Wagner M."/>
            <person name="Jensen G.J."/>
            <person name="Kyrpides N.C."/>
            <person name="Koonin E.V."/>
            <person name="Woyke T."/>
        </authorList>
    </citation>
    <scope>NUCLEOTIDE SEQUENCE</scope>
    <source>
        <strain evidence="1">CTV1</strain>
    </source>
</reference>
<dbReference type="EMBL" id="KY684083">
    <property type="protein sequence ID" value="ARF07955.1"/>
    <property type="molecule type" value="Genomic_DNA"/>
</dbReference>
<evidence type="ECO:0000313" key="1">
    <source>
        <dbReference type="EMBL" id="ARF07955.1"/>
    </source>
</evidence>
<accession>A0A1V0S8C4</accession>
<name>A0A1V0S8C4_9VIRU</name>
<protein>
    <submittedName>
        <fullName evidence="1">Uncharacterized protein</fullName>
    </submittedName>
</protein>
<sequence length="271" mass="31832">MTSLITEDIINLIFTFFDTVNRIKYSRLNAQLYNLLTINDLTTIDDSKLLRLNNSILSQNKFKNLEKLKIFSNMINIIDVDKLKLKKLIVENFPGHKNVQTIFSNQAEKIENNIYPMPYFNNKSFSIEYFLTNISRGMIVLNRPCNDDVKYIEVKIPPNVHNHEFVYDQNEHNLALNFDIPVIMGKFSIFIILNVFTNINTQFNPVKSIRAINYKLYADTDNELIGYRTTIDFCPDNIQFADVFYPTSHWKDFRSNSYNDSNANDFEIIFQ</sequence>
<organism evidence="1">
    <name type="scientific">Catovirus CTV1</name>
    <dbReference type="NCBI Taxonomy" id="1977631"/>
    <lineage>
        <taxon>Viruses</taxon>
        <taxon>Varidnaviria</taxon>
        <taxon>Bamfordvirae</taxon>
        <taxon>Nucleocytoviricota</taxon>
        <taxon>Megaviricetes</taxon>
        <taxon>Imitervirales</taxon>
        <taxon>Mimiviridae</taxon>
        <taxon>Klosneuvirinae</taxon>
        <taxon>Catovirus</taxon>
    </lineage>
</organism>